<evidence type="ECO:0000313" key="6">
    <source>
        <dbReference type="Proteomes" id="UP000003250"/>
    </source>
</evidence>
<proteinExistence type="inferred from homology"/>
<dbReference type="Gene3D" id="3.40.1190.20">
    <property type="match status" value="1"/>
</dbReference>
<keyword evidence="6" id="KW-1185">Reference proteome</keyword>
<sequence length="253" mass="26819">MYPGGNCFNVSVFASRFGAQSAFIGAIADDPAGRLIRGTLEQEGVDTRRLRVVDGITAYCIIGHESSDRVFLSNDFGVSRFTPDAGDLSLIAECDAAHVYQSCGLDGWLERFAARTKLSYDFSTKREAEHRERVAPHCWLASISASDLPPGDTVSLMKSVAAHGPSWVLATRGSHGAMLSNGQEIFSVAATLVDIVDTLGAGDTFIARVLVGLLDNEPPQAVLQEAADAAAQTCTYLGAVGNGSPVELPNSRL</sequence>
<name>H0I2M8_9HYPH</name>
<dbReference type="GO" id="GO:0016301">
    <property type="term" value="F:kinase activity"/>
    <property type="evidence" value="ECO:0007669"/>
    <property type="project" value="UniProtKB-KW"/>
</dbReference>
<accession>H0I2M8</accession>
<gene>
    <name evidence="5" type="ORF">MAXJ12_33669</name>
</gene>
<evidence type="ECO:0000256" key="1">
    <source>
        <dbReference type="ARBA" id="ARBA00010688"/>
    </source>
</evidence>
<feature type="domain" description="Carbohydrate kinase PfkB" evidence="4">
    <location>
        <begin position="1"/>
        <end position="240"/>
    </location>
</feature>
<dbReference type="AlphaFoldDB" id="H0I2M8"/>
<dbReference type="EMBL" id="AHAM01000303">
    <property type="protein sequence ID" value="EHK52727.1"/>
    <property type="molecule type" value="Genomic_DNA"/>
</dbReference>
<comment type="similarity">
    <text evidence="1">Belongs to the carbohydrate kinase PfkB family.</text>
</comment>
<dbReference type="PANTHER" id="PTHR43320:SF3">
    <property type="entry name" value="CARBOHYDRATE KINASE PFKB DOMAIN-CONTAINING PROTEIN"/>
    <property type="match status" value="1"/>
</dbReference>
<dbReference type="InterPro" id="IPR029056">
    <property type="entry name" value="Ribokinase-like"/>
</dbReference>
<evidence type="ECO:0000256" key="2">
    <source>
        <dbReference type="ARBA" id="ARBA00022679"/>
    </source>
</evidence>
<reference evidence="5 6" key="1">
    <citation type="journal article" date="2012" name="J. Bacteriol.">
        <title>Draft Genome Sequence of Mesorhizobium alhagi CCNWXJ12-2T, a Novel Salt-Resistant Species Isolated from the Desert of Northwestern China.</title>
        <authorList>
            <person name="Zhou M."/>
            <person name="Chen W."/>
            <person name="Chen H."/>
            <person name="Wei G."/>
        </authorList>
    </citation>
    <scope>NUCLEOTIDE SEQUENCE [LARGE SCALE GENOMIC DNA]</scope>
    <source>
        <strain evidence="5 6">CCNWXJ12-2</strain>
    </source>
</reference>
<dbReference type="SUPFAM" id="SSF53613">
    <property type="entry name" value="Ribokinase-like"/>
    <property type="match status" value="1"/>
</dbReference>
<organism evidence="5 6">
    <name type="scientific">Mesorhizobium alhagi CCNWXJ12-2</name>
    <dbReference type="NCBI Taxonomy" id="1107882"/>
    <lineage>
        <taxon>Bacteria</taxon>
        <taxon>Pseudomonadati</taxon>
        <taxon>Pseudomonadota</taxon>
        <taxon>Alphaproteobacteria</taxon>
        <taxon>Hyphomicrobiales</taxon>
        <taxon>Phyllobacteriaceae</taxon>
        <taxon>Allomesorhizobium</taxon>
    </lineage>
</organism>
<evidence type="ECO:0000313" key="5">
    <source>
        <dbReference type="EMBL" id="EHK52727.1"/>
    </source>
</evidence>
<dbReference type="InterPro" id="IPR052700">
    <property type="entry name" value="Carb_kinase_PfkB-like"/>
</dbReference>
<dbReference type="PATRIC" id="fig|1107882.3.peg.6504"/>
<dbReference type="PANTHER" id="PTHR43320">
    <property type="entry name" value="SUGAR KINASE"/>
    <property type="match status" value="1"/>
</dbReference>
<keyword evidence="2" id="KW-0808">Transferase</keyword>
<dbReference type="Pfam" id="PF00294">
    <property type="entry name" value="PfkB"/>
    <property type="match status" value="1"/>
</dbReference>
<evidence type="ECO:0000256" key="3">
    <source>
        <dbReference type="ARBA" id="ARBA00022777"/>
    </source>
</evidence>
<keyword evidence="3 5" id="KW-0418">Kinase</keyword>
<protein>
    <submittedName>
        <fullName evidence="5">Ribokinase-like domain-containing protein</fullName>
    </submittedName>
</protein>
<dbReference type="Proteomes" id="UP000003250">
    <property type="component" value="Unassembled WGS sequence"/>
</dbReference>
<dbReference type="InterPro" id="IPR011611">
    <property type="entry name" value="PfkB_dom"/>
</dbReference>
<evidence type="ECO:0000259" key="4">
    <source>
        <dbReference type="Pfam" id="PF00294"/>
    </source>
</evidence>